<protein>
    <submittedName>
        <fullName evidence="4">Alcohol dehydrogenase YqhD</fullName>
        <ecNumber evidence="4">1.1.1.-</ecNumber>
    </submittedName>
</protein>
<dbReference type="PANTHER" id="PTHR43633:SF1">
    <property type="entry name" value="ALCOHOL DEHYDROGENASE YQHD"/>
    <property type="match status" value="1"/>
</dbReference>
<organism evidence="4 5">
    <name type="scientific">Emticicia aquatica</name>
    <dbReference type="NCBI Taxonomy" id="1681835"/>
    <lineage>
        <taxon>Bacteria</taxon>
        <taxon>Pseudomonadati</taxon>
        <taxon>Bacteroidota</taxon>
        <taxon>Cytophagia</taxon>
        <taxon>Cytophagales</taxon>
        <taxon>Leadbetterellaceae</taxon>
        <taxon>Emticicia</taxon>
    </lineage>
</organism>
<evidence type="ECO:0000259" key="2">
    <source>
        <dbReference type="Pfam" id="PF00465"/>
    </source>
</evidence>
<dbReference type="PANTHER" id="PTHR43633">
    <property type="entry name" value="ALCOHOL DEHYDROGENASE YQHD"/>
    <property type="match status" value="1"/>
</dbReference>
<feature type="domain" description="Fe-containing alcohol dehydrogenase-like C-terminal" evidence="3">
    <location>
        <begin position="189"/>
        <end position="381"/>
    </location>
</feature>
<accession>A0ABM9ARK6</accession>
<proteinExistence type="predicted"/>
<dbReference type="PROSITE" id="PS00913">
    <property type="entry name" value="ADH_IRON_1"/>
    <property type="match status" value="1"/>
</dbReference>
<evidence type="ECO:0000259" key="3">
    <source>
        <dbReference type="Pfam" id="PF25137"/>
    </source>
</evidence>
<sequence>MFSNFVYQNPVKILFGKGQIAQLSKQISPNSKILLTYGGGSIFQNGVYEQVKKALEGRNVIEFGGIEANPTYETLMKAVELGRKENIDFLLAVGGGSVLDGTKFIAAAIPFEGEDAWQIVTGKEKFKKAIPIGSVLTLPATGSEMNYFAVISKKSTHEKKGMGHPLVYPVFSILDPETTFSLPPRQIANGIADAFTHVMEQYMTYPVNAQIQDRFAESIIQTLIEVAPKTIENPSDYEARANFMWAATVALNGFISLGVPQDWATHQIGHELTAFHGVDHARSLAVVLPYLLKVKQETKRDKLIQYAKRVWNLSGTDDELVAEAIQKTGEFYESLGLSIKASEYGVNQETIEKIVKRFEERGVNFGENGDITPAVVAEILEMSIA</sequence>
<dbReference type="EC" id="1.1.1.-" evidence="4"/>
<gene>
    <name evidence="4" type="primary">yqhD</name>
    <name evidence="4" type="ORF">EMA8858_02663</name>
</gene>
<evidence type="ECO:0000256" key="1">
    <source>
        <dbReference type="ARBA" id="ARBA00023002"/>
    </source>
</evidence>
<comment type="caution">
    <text evidence="4">The sequence shown here is derived from an EMBL/GenBank/DDBJ whole genome shotgun (WGS) entry which is preliminary data.</text>
</comment>
<evidence type="ECO:0000313" key="5">
    <source>
        <dbReference type="Proteomes" id="UP000837932"/>
    </source>
</evidence>
<dbReference type="InterPro" id="IPR018211">
    <property type="entry name" value="ADH_Fe_CS"/>
</dbReference>
<evidence type="ECO:0000313" key="4">
    <source>
        <dbReference type="EMBL" id="CAH0996531.1"/>
    </source>
</evidence>
<keyword evidence="1 4" id="KW-0560">Oxidoreductase</keyword>
<dbReference type="Gene3D" id="1.20.1090.10">
    <property type="entry name" value="Dehydroquinate synthase-like - alpha domain"/>
    <property type="match status" value="1"/>
</dbReference>
<dbReference type="Gene3D" id="3.40.50.1970">
    <property type="match status" value="1"/>
</dbReference>
<keyword evidence="5" id="KW-1185">Reference proteome</keyword>
<dbReference type="CDD" id="cd08187">
    <property type="entry name" value="BDH"/>
    <property type="match status" value="1"/>
</dbReference>
<dbReference type="Pfam" id="PF25137">
    <property type="entry name" value="ADH_Fe_C"/>
    <property type="match status" value="1"/>
</dbReference>
<dbReference type="InterPro" id="IPR044731">
    <property type="entry name" value="BDH-like"/>
</dbReference>
<feature type="domain" description="Alcohol dehydrogenase iron-type/glycerol dehydrogenase GldA" evidence="2">
    <location>
        <begin position="10"/>
        <end position="176"/>
    </location>
</feature>
<dbReference type="InterPro" id="IPR001670">
    <property type="entry name" value="ADH_Fe/GldA"/>
</dbReference>
<dbReference type="RefSeq" id="WP_238807087.1">
    <property type="nucleotide sequence ID" value="NZ_CAKLPY010000002.1"/>
</dbReference>
<name>A0ABM9ARK6_9BACT</name>
<reference evidence="4" key="1">
    <citation type="submission" date="2021-12" db="EMBL/GenBank/DDBJ databases">
        <authorList>
            <person name="Rodrigo-Torres L."/>
            <person name="Arahal R. D."/>
            <person name="Lucena T."/>
        </authorList>
    </citation>
    <scope>NUCLEOTIDE SEQUENCE</scope>
    <source>
        <strain evidence="4">CECT 8858</strain>
    </source>
</reference>
<dbReference type="SUPFAM" id="SSF56796">
    <property type="entry name" value="Dehydroquinate synthase-like"/>
    <property type="match status" value="1"/>
</dbReference>
<dbReference type="Pfam" id="PF00465">
    <property type="entry name" value="Fe-ADH"/>
    <property type="match status" value="1"/>
</dbReference>
<dbReference type="Proteomes" id="UP000837932">
    <property type="component" value="Unassembled WGS sequence"/>
</dbReference>
<dbReference type="EMBL" id="CAKLPY010000002">
    <property type="protein sequence ID" value="CAH0996531.1"/>
    <property type="molecule type" value="Genomic_DNA"/>
</dbReference>
<dbReference type="InterPro" id="IPR056798">
    <property type="entry name" value="ADH_Fe_C"/>
</dbReference>
<dbReference type="GO" id="GO:0016491">
    <property type="term" value="F:oxidoreductase activity"/>
    <property type="evidence" value="ECO:0007669"/>
    <property type="project" value="UniProtKB-KW"/>
</dbReference>